<dbReference type="CDD" id="cd00310">
    <property type="entry name" value="ATP-synt_Fo_a_6"/>
    <property type="match status" value="1"/>
</dbReference>
<keyword evidence="10 11" id="KW-0066">ATP synthesis</keyword>
<proteinExistence type="inferred from homology"/>
<comment type="subcellular location">
    <subcellularLocation>
        <location evidence="11 12">Cell membrane</location>
        <topology evidence="11 12">Multi-pass membrane protein</topology>
    </subcellularLocation>
    <subcellularLocation>
        <location evidence="1">Membrane</location>
        <topology evidence="1">Multi-pass membrane protein</topology>
    </subcellularLocation>
</comment>
<evidence type="ECO:0000256" key="3">
    <source>
        <dbReference type="ARBA" id="ARBA00022448"/>
    </source>
</evidence>
<feature type="transmembrane region" description="Helical" evidence="11">
    <location>
        <begin position="267"/>
        <end position="285"/>
    </location>
</feature>
<dbReference type="InterPro" id="IPR035908">
    <property type="entry name" value="F0_ATP_A_sf"/>
</dbReference>
<evidence type="ECO:0000256" key="10">
    <source>
        <dbReference type="ARBA" id="ARBA00023310"/>
    </source>
</evidence>
<feature type="transmembrane region" description="Helical" evidence="11">
    <location>
        <begin position="228"/>
        <end position="246"/>
    </location>
</feature>
<comment type="function">
    <text evidence="11 12">Key component of the proton channel; it plays a direct role in the translocation of protons across the membrane.</text>
</comment>
<evidence type="ECO:0000256" key="1">
    <source>
        <dbReference type="ARBA" id="ARBA00004141"/>
    </source>
</evidence>
<evidence type="ECO:0000256" key="12">
    <source>
        <dbReference type="RuleBase" id="RU000483"/>
    </source>
</evidence>
<name>A0ABT6YBP0_9BACT</name>
<feature type="chain" id="PRO_5047217040" description="ATP synthase subunit a" evidence="13">
    <location>
        <begin position="23"/>
        <end position="364"/>
    </location>
</feature>
<feature type="signal peptide" evidence="13">
    <location>
        <begin position="1"/>
        <end position="22"/>
    </location>
</feature>
<evidence type="ECO:0000256" key="8">
    <source>
        <dbReference type="ARBA" id="ARBA00023065"/>
    </source>
</evidence>
<dbReference type="InterPro" id="IPR045083">
    <property type="entry name" value="ATP_synth_F0_asu_bact/mt"/>
</dbReference>
<keyword evidence="6 11" id="KW-0375">Hydrogen ion transport</keyword>
<feature type="transmembrane region" description="Helical" evidence="11">
    <location>
        <begin position="142"/>
        <end position="163"/>
    </location>
</feature>
<keyword evidence="7 11" id="KW-1133">Transmembrane helix</keyword>
<dbReference type="EMBL" id="JASHIF010000016">
    <property type="protein sequence ID" value="MDI9860989.1"/>
    <property type="molecule type" value="Genomic_DNA"/>
</dbReference>
<dbReference type="HAMAP" id="MF_01393">
    <property type="entry name" value="ATP_synth_a_bact"/>
    <property type="match status" value="1"/>
</dbReference>
<keyword evidence="11" id="KW-1003">Cell membrane</keyword>
<dbReference type="SUPFAM" id="SSF81336">
    <property type="entry name" value="F1F0 ATP synthase subunit A"/>
    <property type="match status" value="1"/>
</dbReference>
<evidence type="ECO:0000313" key="15">
    <source>
        <dbReference type="Proteomes" id="UP001236507"/>
    </source>
</evidence>
<keyword evidence="15" id="KW-1185">Reference proteome</keyword>
<comment type="caution">
    <text evidence="14">The sequence shown here is derived from an EMBL/GenBank/DDBJ whole genome shotgun (WGS) entry which is preliminary data.</text>
</comment>
<dbReference type="PANTHER" id="PTHR11410">
    <property type="entry name" value="ATP SYNTHASE SUBUNIT A"/>
    <property type="match status" value="1"/>
</dbReference>
<organism evidence="14 15">
    <name type="scientific">Flectobacillus roseus</name>
    <dbReference type="NCBI Taxonomy" id="502259"/>
    <lineage>
        <taxon>Bacteria</taxon>
        <taxon>Pseudomonadati</taxon>
        <taxon>Bacteroidota</taxon>
        <taxon>Cytophagia</taxon>
        <taxon>Cytophagales</taxon>
        <taxon>Flectobacillaceae</taxon>
        <taxon>Flectobacillus</taxon>
    </lineage>
</organism>
<dbReference type="InterPro" id="IPR000568">
    <property type="entry name" value="ATP_synth_F0_asu"/>
</dbReference>
<dbReference type="PRINTS" id="PR00123">
    <property type="entry name" value="ATPASEA"/>
</dbReference>
<keyword evidence="9 11" id="KW-0472">Membrane</keyword>
<evidence type="ECO:0000256" key="2">
    <source>
        <dbReference type="ARBA" id="ARBA00006810"/>
    </source>
</evidence>
<dbReference type="PANTHER" id="PTHR11410:SF0">
    <property type="entry name" value="ATP SYNTHASE SUBUNIT A"/>
    <property type="match status" value="1"/>
</dbReference>
<keyword evidence="13" id="KW-0732">Signal</keyword>
<evidence type="ECO:0000256" key="4">
    <source>
        <dbReference type="ARBA" id="ARBA00022547"/>
    </source>
</evidence>
<evidence type="ECO:0000256" key="6">
    <source>
        <dbReference type="ARBA" id="ARBA00022781"/>
    </source>
</evidence>
<protein>
    <recommendedName>
        <fullName evidence="11 12">ATP synthase subunit a</fullName>
    </recommendedName>
    <alternativeName>
        <fullName evidence="11">ATP synthase F0 sector subunit a</fullName>
    </alternativeName>
    <alternativeName>
        <fullName evidence="11">F-ATPase subunit 6</fullName>
    </alternativeName>
</protein>
<reference evidence="14 15" key="1">
    <citation type="submission" date="2023-05" db="EMBL/GenBank/DDBJ databases">
        <title>Novel species of genus Flectobacillus isolated from stream in China.</title>
        <authorList>
            <person name="Lu H."/>
        </authorList>
    </citation>
    <scope>NUCLEOTIDE SEQUENCE [LARGE SCALE GENOMIC DNA]</scope>
    <source>
        <strain evidence="14 15">KCTC 42575</strain>
    </source>
</reference>
<keyword evidence="3 11" id="KW-0813">Transport</keyword>
<feature type="transmembrane region" description="Helical" evidence="11">
    <location>
        <begin position="291"/>
        <end position="312"/>
    </location>
</feature>
<accession>A0ABT6YBP0</accession>
<keyword evidence="4 11" id="KW-0138">CF(0)</keyword>
<dbReference type="Pfam" id="PF00119">
    <property type="entry name" value="ATP-synt_A"/>
    <property type="match status" value="1"/>
</dbReference>
<dbReference type="Proteomes" id="UP001236507">
    <property type="component" value="Unassembled WGS sequence"/>
</dbReference>
<dbReference type="RefSeq" id="WP_283345545.1">
    <property type="nucleotide sequence ID" value="NZ_JASHIF010000016.1"/>
</dbReference>
<evidence type="ECO:0000256" key="5">
    <source>
        <dbReference type="ARBA" id="ARBA00022692"/>
    </source>
</evidence>
<evidence type="ECO:0000256" key="11">
    <source>
        <dbReference type="HAMAP-Rule" id="MF_01393"/>
    </source>
</evidence>
<dbReference type="Gene3D" id="1.20.120.220">
    <property type="entry name" value="ATP synthase, F0 complex, subunit A"/>
    <property type="match status" value="1"/>
</dbReference>
<feature type="transmembrane region" description="Helical" evidence="11">
    <location>
        <begin position="324"/>
        <end position="351"/>
    </location>
</feature>
<evidence type="ECO:0000256" key="7">
    <source>
        <dbReference type="ARBA" id="ARBA00022989"/>
    </source>
</evidence>
<keyword evidence="5 11" id="KW-0812">Transmembrane</keyword>
<sequence>MRKLYFSNIVAFLFLFATSVFAQSEHHSATSATADSTVAVHGVEATAEHAAGAEAHEEGKVDLGHMIMHHIADDHKWEFAHGIGVHLPVIAYTKDGVKVFSSSKLEDEHGNPVAYEGLILEHGKLHAEDGSHVLDLSITKNVASLLVSAVLLLLIFISVGNAYKERGTKAPKGLQSWLEPIIIFIRDEVVKNSIGEKHYRRFLPYLLTLFFFIWINNLLGLLPGGANVTGNIAVTLVLSVLTLLITNLNGKSTYWGHIFAMPGVPKWLLVILTPVEIIGVFTKPVSLMIRLFANITAGHIIMLSFIGLIFILKIWMVTPVISAFAVFMNIIELLVAFLQAFIFTLLTASYIGSAVEEHHHDDHH</sequence>
<comment type="similarity">
    <text evidence="2 11 12">Belongs to the ATPase A chain family.</text>
</comment>
<gene>
    <name evidence="11 14" type="primary">atpB</name>
    <name evidence="14" type="ORF">QM524_17365</name>
</gene>
<evidence type="ECO:0000256" key="9">
    <source>
        <dbReference type="ARBA" id="ARBA00023136"/>
    </source>
</evidence>
<feature type="transmembrane region" description="Helical" evidence="11">
    <location>
        <begin position="202"/>
        <end position="222"/>
    </location>
</feature>
<evidence type="ECO:0000313" key="14">
    <source>
        <dbReference type="EMBL" id="MDI9860989.1"/>
    </source>
</evidence>
<evidence type="ECO:0000256" key="13">
    <source>
        <dbReference type="SAM" id="SignalP"/>
    </source>
</evidence>
<keyword evidence="8 11" id="KW-0406">Ion transport</keyword>
<dbReference type="NCBIfam" id="TIGR01131">
    <property type="entry name" value="ATP_synt_6_or_A"/>
    <property type="match status" value="1"/>
</dbReference>